<reference evidence="2 3" key="1">
    <citation type="submission" date="2019-03" db="EMBL/GenBank/DDBJ databases">
        <title>Single cell metagenomics reveals metabolic interactions within the superorganism composed of flagellate Streblomastix strix and complex community of Bacteroidetes bacteria on its surface.</title>
        <authorList>
            <person name="Treitli S.C."/>
            <person name="Kolisko M."/>
            <person name="Husnik F."/>
            <person name="Keeling P."/>
            <person name="Hampl V."/>
        </authorList>
    </citation>
    <scope>NUCLEOTIDE SEQUENCE [LARGE SCALE GENOMIC DNA]</scope>
    <source>
        <strain evidence="2">ST1C</strain>
    </source>
</reference>
<dbReference type="AlphaFoldDB" id="A0A5J4TYV5"/>
<feature type="region of interest" description="Disordered" evidence="1">
    <location>
        <begin position="1"/>
        <end position="32"/>
    </location>
</feature>
<proteinExistence type="predicted"/>
<protein>
    <submittedName>
        <fullName evidence="2">Uncharacterized protein</fullName>
    </submittedName>
</protein>
<comment type="caution">
    <text evidence="2">The sequence shown here is derived from an EMBL/GenBank/DDBJ whole genome shotgun (WGS) entry which is preliminary data.</text>
</comment>
<sequence>MFVEFSGYKNRFKEDKGSVKDKQQRSIFQENSHATYDDWPKAKHLIMKQAAIKVNPAETSIRKSLMTKTIDQGANKQQISRFSRHKQGSIIVQTNYDMNLNDTIRQRLAKL</sequence>
<name>A0A5J4TYV5_9EUKA</name>
<dbReference type="EMBL" id="SNRW01023278">
    <property type="protein sequence ID" value="KAA6363143.1"/>
    <property type="molecule type" value="Genomic_DNA"/>
</dbReference>
<dbReference type="Proteomes" id="UP000324800">
    <property type="component" value="Unassembled WGS sequence"/>
</dbReference>
<evidence type="ECO:0000313" key="2">
    <source>
        <dbReference type="EMBL" id="KAA6363143.1"/>
    </source>
</evidence>
<feature type="compositionally biased region" description="Basic and acidic residues" evidence="1">
    <location>
        <begin position="11"/>
        <end position="24"/>
    </location>
</feature>
<evidence type="ECO:0000256" key="1">
    <source>
        <dbReference type="SAM" id="MobiDB-lite"/>
    </source>
</evidence>
<accession>A0A5J4TYV5</accession>
<evidence type="ECO:0000313" key="3">
    <source>
        <dbReference type="Proteomes" id="UP000324800"/>
    </source>
</evidence>
<gene>
    <name evidence="2" type="ORF">EZS28_041331</name>
</gene>
<organism evidence="2 3">
    <name type="scientific">Streblomastix strix</name>
    <dbReference type="NCBI Taxonomy" id="222440"/>
    <lineage>
        <taxon>Eukaryota</taxon>
        <taxon>Metamonada</taxon>
        <taxon>Preaxostyla</taxon>
        <taxon>Oxymonadida</taxon>
        <taxon>Streblomastigidae</taxon>
        <taxon>Streblomastix</taxon>
    </lineage>
</organism>